<feature type="domain" description="Lysozyme inhibitor LprI-like N-terminal" evidence="2">
    <location>
        <begin position="197"/>
        <end position="272"/>
    </location>
</feature>
<dbReference type="Gene3D" id="1.20.1270.180">
    <property type="match status" value="1"/>
</dbReference>
<dbReference type="PANTHER" id="PTHR37549">
    <property type="entry name" value="LIPOPROTEIN LPRI"/>
    <property type="match status" value="1"/>
</dbReference>
<dbReference type="GO" id="GO:0005576">
    <property type="term" value="C:extracellular region"/>
    <property type="evidence" value="ECO:0007669"/>
    <property type="project" value="TreeGrafter"/>
</dbReference>
<dbReference type="Pfam" id="PF07007">
    <property type="entry name" value="LprI"/>
    <property type="match status" value="1"/>
</dbReference>
<name>A0A7X0CDC2_9BURK</name>
<keyword evidence="1" id="KW-0732">Signal</keyword>
<dbReference type="InterPro" id="IPR009739">
    <property type="entry name" value="LprI-like_N"/>
</dbReference>
<sequence length="283" mass="31057">MKIDFHQCCRQWHGLVLLGLASCFFWGAGPARASDNKNAWVLAYKGKSTNAFIWDKRAKGLIRASVPAQLAKDVMDGLGGPPDPVRVIESRYVSVSACVAHACMMKGFFWTDVQGGAALGAVVADNVLLVGSKRLSGTALPTPARQALSAWLSDNDIEPSKLEFVNANGAVSPLARSELMPASVFRPRPQGPSFDCTRAKTRIELAICNDPGLSKQDLEMAAHVRQLRHGFDTVSDEDAVRAFQREWLKHRDATCAKAVQLADCVAQQYSQQQQRLRNWLPPR</sequence>
<keyword evidence="4" id="KW-1185">Reference proteome</keyword>
<accession>A0A7X0CDC2</accession>
<dbReference type="PANTHER" id="PTHR37549:SF1">
    <property type="entry name" value="LIPOPROTEIN LPRI"/>
    <property type="match status" value="1"/>
</dbReference>
<feature type="signal peptide" evidence="1">
    <location>
        <begin position="1"/>
        <end position="33"/>
    </location>
</feature>
<evidence type="ECO:0000313" key="4">
    <source>
        <dbReference type="Proteomes" id="UP000540787"/>
    </source>
</evidence>
<dbReference type="EMBL" id="JACHBX010000001">
    <property type="protein sequence ID" value="MBB6133377.1"/>
    <property type="molecule type" value="Genomic_DNA"/>
</dbReference>
<dbReference type="InterPro" id="IPR052755">
    <property type="entry name" value="Lysozyme_Inhibitor_LprI"/>
</dbReference>
<evidence type="ECO:0000259" key="2">
    <source>
        <dbReference type="Pfam" id="PF07007"/>
    </source>
</evidence>
<dbReference type="PROSITE" id="PS51257">
    <property type="entry name" value="PROKAR_LIPOPROTEIN"/>
    <property type="match status" value="1"/>
</dbReference>
<protein>
    <submittedName>
        <fullName evidence="3">Uncharacterized protein YecT (DUF1311 family)</fullName>
    </submittedName>
</protein>
<feature type="chain" id="PRO_5031195079" evidence="1">
    <location>
        <begin position="34"/>
        <end position="283"/>
    </location>
</feature>
<organism evidence="3 4">
    <name type="scientific">Massilia aurea</name>
    <dbReference type="NCBI Taxonomy" id="373040"/>
    <lineage>
        <taxon>Bacteria</taxon>
        <taxon>Pseudomonadati</taxon>
        <taxon>Pseudomonadota</taxon>
        <taxon>Betaproteobacteria</taxon>
        <taxon>Burkholderiales</taxon>
        <taxon>Oxalobacteraceae</taxon>
        <taxon>Telluria group</taxon>
        <taxon>Massilia</taxon>
    </lineage>
</organism>
<evidence type="ECO:0000256" key="1">
    <source>
        <dbReference type="SAM" id="SignalP"/>
    </source>
</evidence>
<dbReference type="Proteomes" id="UP000540787">
    <property type="component" value="Unassembled WGS sequence"/>
</dbReference>
<evidence type="ECO:0000313" key="3">
    <source>
        <dbReference type="EMBL" id="MBB6133377.1"/>
    </source>
</evidence>
<reference evidence="3 4" key="1">
    <citation type="submission" date="2020-08" db="EMBL/GenBank/DDBJ databases">
        <title>The Agave Microbiome: Exploring the role of microbial communities in plant adaptations to desert environments.</title>
        <authorList>
            <person name="Partida-Martinez L.P."/>
        </authorList>
    </citation>
    <scope>NUCLEOTIDE SEQUENCE [LARGE SCALE GENOMIC DNA]</scope>
    <source>
        <strain evidence="3 4">AT3.2</strain>
    </source>
</reference>
<proteinExistence type="predicted"/>
<comment type="caution">
    <text evidence="3">The sequence shown here is derived from an EMBL/GenBank/DDBJ whole genome shotgun (WGS) entry which is preliminary data.</text>
</comment>
<gene>
    <name evidence="3" type="ORF">HD842_001488</name>
</gene>
<dbReference type="RefSeq" id="WP_183552757.1">
    <property type="nucleotide sequence ID" value="NZ_JACHBX010000001.1"/>
</dbReference>
<dbReference type="AlphaFoldDB" id="A0A7X0CDC2"/>